<reference evidence="1" key="1">
    <citation type="journal article" date="2021" name="Microb. Physiol.">
        <title>Proteogenomic Insights into the Physiology of Marine, Sulfate-Reducing, Filamentous Desulfonema limicola and Desulfonema magnum.</title>
        <authorList>
            <person name="Schnaars V."/>
            <person name="Wohlbrand L."/>
            <person name="Scheve S."/>
            <person name="Hinrichs C."/>
            <person name="Reinhardt R."/>
            <person name="Rabus R."/>
        </authorList>
    </citation>
    <scope>NUCLEOTIDE SEQUENCE</scope>
    <source>
        <strain evidence="1">4be13</strain>
    </source>
</reference>
<accession>A0A975GK32</accession>
<proteinExistence type="predicted"/>
<keyword evidence="2" id="KW-1185">Reference proteome</keyword>
<name>A0A975GK32_9BACT</name>
<organism evidence="1 2">
    <name type="scientific">Desulfonema magnum</name>
    <dbReference type="NCBI Taxonomy" id="45655"/>
    <lineage>
        <taxon>Bacteria</taxon>
        <taxon>Pseudomonadati</taxon>
        <taxon>Thermodesulfobacteriota</taxon>
        <taxon>Desulfobacteria</taxon>
        <taxon>Desulfobacterales</taxon>
        <taxon>Desulfococcaceae</taxon>
        <taxon>Desulfonema</taxon>
    </lineage>
</organism>
<evidence type="ECO:0000313" key="1">
    <source>
        <dbReference type="EMBL" id="QTA84192.1"/>
    </source>
</evidence>
<dbReference type="KEGG" id="dmm:dnm_001860"/>
<dbReference type="AlphaFoldDB" id="A0A975GK32"/>
<dbReference type="RefSeq" id="WP_207680792.1">
    <property type="nucleotide sequence ID" value="NZ_CP061800.1"/>
</dbReference>
<sequence length="486" mass="57417">MKKKILWVEDNADSVRNWELFERNLSESDLKNLSDMEREGKDFEFEIKDFLEKKNIFIEEGFSGACKRIFEEDFDVIVLDVKFSTEPGNTNEEKQAVEEAKNLFANAFHPFDEQHSEIETIFSEILGNQEYGGLLLFYVICLHYENRKGIWNLSDIKTKVCFLSAHSKRPGDLLAKYEALKWNPQIGNYVREVENNFWNKIDEGLVNVKAFIEKDPYLDILEKYLGKTEKERFANVLQTQDDETQIEVNLHNLRKIQEKMLEKLANDVSSFQGMRNRYLQGGKINVRGSLRWLNDNPDSFHIRPEDIRDWDKLFDVLKDCSDDISKRIYEFLHYRSRKRVSNWSNDQDIEGLKVFVLKDINAIINRKDFFFRNLIPERDKKDEYGKIHWILNKKFYYVSDSEYKKLNRFLVDRVLSQAIRKREIYFDDVHYHLALSIHAIGSEAAHGAVIKQPDVLYSMIYAMKCVILKFGELCGQKAGLRDKSRE</sequence>
<dbReference type="Proteomes" id="UP000663722">
    <property type="component" value="Chromosome"/>
</dbReference>
<protein>
    <submittedName>
        <fullName evidence="1">Uncharacterized protein</fullName>
    </submittedName>
</protein>
<gene>
    <name evidence="1" type="ORF">dnm_001860</name>
</gene>
<evidence type="ECO:0000313" key="2">
    <source>
        <dbReference type="Proteomes" id="UP000663722"/>
    </source>
</evidence>
<dbReference type="EMBL" id="CP061800">
    <property type="protein sequence ID" value="QTA84192.1"/>
    <property type="molecule type" value="Genomic_DNA"/>
</dbReference>